<proteinExistence type="predicted"/>
<keyword evidence="3" id="KW-1185">Reference proteome</keyword>
<accession>A0ABD6ESV6</accession>
<protein>
    <submittedName>
        <fullName evidence="2">Uncharacterized protein</fullName>
    </submittedName>
</protein>
<evidence type="ECO:0000256" key="1">
    <source>
        <dbReference type="SAM" id="MobiDB-lite"/>
    </source>
</evidence>
<feature type="compositionally biased region" description="Basic and acidic residues" evidence="1">
    <location>
        <begin position="52"/>
        <end position="68"/>
    </location>
</feature>
<gene>
    <name evidence="2" type="ORF">AB6A40_006044</name>
</gene>
<comment type="caution">
    <text evidence="2">The sequence shown here is derived from an EMBL/GenBank/DDBJ whole genome shotgun (WGS) entry which is preliminary data.</text>
</comment>
<dbReference type="Proteomes" id="UP001608902">
    <property type="component" value="Unassembled WGS sequence"/>
</dbReference>
<sequence length="80" mass="9329">MAPGVEAGYFFGYDLPMQRSTEDIELVLQEVCVQHCSVETMRCDFVKMSPHRKNDSDLRLEQEERMTSEKSMLLKALDQR</sequence>
<feature type="region of interest" description="Disordered" evidence="1">
    <location>
        <begin position="50"/>
        <end position="80"/>
    </location>
</feature>
<evidence type="ECO:0000313" key="2">
    <source>
        <dbReference type="EMBL" id="MFH4979335.1"/>
    </source>
</evidence>
<organism evidence="2 3">
    <name type="scientific">Gnathostoma spinigerum</name>
    <dbReference type="NCBI Taxonomy" id="75299"/>
    <lineage>
        <taxon>Eukaryota</taxon>
        <taxon>Metazoa</taxon>
        <taxon>Ecdysozoa</taxon>
        <taxon>Nematoda</taxon>
        <taxon>Chromadorea</taxon>
        <taxon>Rhabditida</taxon>
        <taxon>Spirurina</taxon>
        <taxon>Gnathostomatomorpha</taxon>
        <taxon>Gnathostomatoidea</taxon>
        <taxon>Gnathostomatidae</taxon>
        <taxon>Gnathostoma</taxon>
    </lineage>
</organism>
<dbReference type="EMBL" id="JBGFUD010004077">
    <property type="protein sequence ID" value="MFH4979335.1"/>
    <property type="molecule type" value="Genomic_DNA"/>
</dbReference>
<reference evidence="2 3" key="1">
    <citation type="submission" date="2024-08" db="EMBL/GenBank/DDBJ databases">
        <title>Gnathostoma spinigerum genome.</title>
        <authorList>
            <person name="Gonzalez-Bertolin B."/>
            <person name="Monzon S."/>
            <person name="Zaballos A."/>
            <person name="Jimenez P."/>
            <person name="Dekumyoy P."/>
            <person name="Varona S."/>
            <person name="Cuesta I."/>
            <person name="Sumanam S."/>
            <person name="Adisakwattana P."/>
            <person name="Gasser R.B."/>
            <person name="Hernandez-Gonzalez A."/>
            <person name="Young N.D."/>
            <person name="Perteguer M.J."/>
        </authorList>
    </citation>
    <scope>NUCLEOTIDE SEQUENCE [LARGE SCALE GENOMIC DNA]</scope>
    <source>
        <strain evidence="2">AL3</strain>
        <tissue evidence="2">Liver</tissue>
    </source>
</reference>
<name>A0ABD6ESV6_9BILA</name>
<dbReference type="AlphaFoldDB" id="A0ABD6ESV6"/>
<evidence type="ECO:0000313" key="3">
    <source>
        <dbReference type="Proteomes" id="UP001608902"/>
    </source>
</evidence>